<comment type="subcellular location">
    <subcellularLocation>
        <location evidence="1">Periplasm</location>
    </subcellularLocation>
</comment>
<evidence type="ECO:0000256" key="4">
    <source>
        <dbReference type="ARBA" id="ARBA00022764"/>
    </source>
</evidence>
<dbReference type="GO" id="GO:0030288">
    <property type="term" value="C:outer membrane-bounded periplasmic space"/>
    <property type="evidence" value="ECO:0007669"/>
    <property type="project" value="TreeGrafter"/>
</dbReference>
<dbReference type="InterPro" id="IPR033436">
    <property type="entry name" value="MucB/RseB_C"/>
</dbReference>
<dbReference type="EMBL" id="RCCI01000005">
    <property type="protein sequence ID" value="RLJ64972.1"/>
    <property type="molecule type" value="Genomic_DNA"/>
</dbReference>
<organism evidence="8 9">
    <name type="scientific">Sulfurisoma sediminicola</name>
    <dbReference type="NCBI Taxonomy" id="1381557"/>
    <lineage>
        <taxon>Bacteria</taxon>
        <taxon>Pseudomonadati</taxon>
        <taxon>Pseudomonadota</taxon>
        <taxon>Betaproteobacteria</taxon>
        <taxon>Nitrosomonadales</taxon>
        <taxon>Sterolibacteriaceae</taxon>
        <taxon>Sulfurisoma</taxon>
    </lineage>
</organism>
<evidence type="ECO:0000259" key="7">
    <source>
        <dbReference type="Pfam" id="PF17188"/>
    </source>
</evidence>
<dbReference type="PANTHER" id="PTHR38782:SF1">
    <property type="entry name" value="SIGMA-E FACTOR REGULATORY PROTEIN RSEB"/>
    <property type="match status" value="1"/>
</dbReference>
<proteinExistence type="inferred from homology"/>
<feature type="signal peptide" evidence="5">
    <location>
        <begin position="1"/>
        <end position="25"/>
    </location>
</feature>
<evidence type="ECO:0000313" key="8">
    <source>
        <dbReference type="EMBL" id="RLJ64972.1"/>
    </source>
</evidence>
<comment type="caution">
    <text evidence="8">The sequence shown here is derived from an EMBL/GenBank/DDBJ whole genome shotgun (WGS) entry which is preliminary data.</text>
</comment>
<evidence type="ECO:0000256" key="2">
    <source>
        <dbReference type="ARBA" id="ARBA00008150"/>
    </source>
</evidence>
<dbReference type="Gene3D" id="2.50.20.10">
    <property type="entry name" value="Lipoprotein localisation LolA/LolB/LppX"/>
    <property type="match status" value="1"/>
</dbReference>
<name>A0A497XDA1_9PROT</name>
<feature type="domain" description="MucB/RseB C-terminal" evidence="7">
    <location>
        <begin position="227"/>
        <end position="321"/>
    </location>
</feature>
<gene>
    <name evidence="8" type="ORF">DFR35_1624</name>
</gene>
<keyword evidence="3 5" id="KW-0732">Signal</keyword>
<dbReference type="Pfam" id="PF03888">
    <property type="entry name" value="MucB_RseB"/>
    <property type="match status" value="1"/>
</dbReference>
<evidence type="ECO:0000313" key="9">
    <source>
        <dbReference type="Proteomes" id="UP000268908"/>
    </source>
</evidence>
<dbReference type="PIRSF" id="PIRSF005427">
    <property type="entry name" value="RseB"/>
    <property type="match status" value="1"/>
</dbReference>
<dbReference type="RefSeq" id="WP_207855911.1">
    <property type="nucleotide sequence ID" value="NZ_BHVV01000006.1"/>
</dbReference>
<dbReference type="Proteomes" id="UP000268908">
    <property type="component" value="Unassembled WGS sequence"/>
</dbReference>
<evidence type="ECO:0000256" key="1">
    <source>
        <dbReference type="ARBA" id="ARBA00004418"/>
    </source>
</evidence>
<evidence type="ECO:0000259" key="6">
    <source>
        <dbReference type="Pfam" id="PF03888"/>
    </source>
</evidence>
<keyword evidence="4" id="KW-0574">Periplasm</keyword>
<dbReference type="GO" id="GO:0045152">
    <property type="term" value="F:antisigma factor binding"/>
    <property type="evidence" value="ECO:0007669"/>
    <property type="project" value="TreeGrafter"/>
</dbReference>
<reference evidence="8 9" key="1">
    <citation type="submission" date="2018-10" db="EMBL/GenBank/DDBJ databases">
        <title>Genomic Encyclopedia of Type Strains, Phase IV (KMG-IV): sequencing the most valuable type-strain genomes for metagenomic binning, comparative biology and taxonomic classification.</title>
        <authorList>
            <person name="Goeker M."/>
        </authorList>
    </citation>
    <scope>NUCLEOTIDE SEQUENCE [LARGE SCALE GENOMIC DNA]</scope>
    <source>
        <strain evidence="8 9">DSM 26916</strain>
    </source>
</reference>
<dbReference type="PANTHER" id="PTHR38782">
    <property type="match status" value="1"/>
</dbReference>
<evidence type="ECO:0000256" key="3">
    <source>
        <dbReference type="ARBA" id="ARBA00022729"/>
    </source>
</evidence>
<comment type="similarity">
    <text evidence="2">Belongs to the RseB family.</text>
</comment>
<dbReference type="Gene3D" id="3.30.200.100">
    <property type="entry name" value="MucB/RseB, C-terminal domain"/>
    <property type="match status" value="1"/>
</dbReference>
<evidence type="ECO:0000256" key="5">
    <source>
        <dbReference type="SAM" id="SignalP"/>
    </source>
</evidence>
<feature type="domain" description="MucB/RseB N-terminal" evidence="6">
    <location>
        <begin position="28"/>
        <end position="205"/>
    </location>
</feature>
<sequence>MMRAHAARLMLLGGLSLLHPFLAHAQADAMQWLQRASQAAKRLSYTGTFVYQSGSINETSRITHLVDAAGEAERLEVLDGSPREVVRINDEVQCFLSETRTVIVERRPGGHSFPALLPASFGGGIGENYVVKKGAAGRVAGLETQAISIEPRDELRYGHQWWVDTQSGLLVKASRIGERGEPLETFAFTELRIGGPIDREAIKPAARMKTQDWRVHQSVTTENKADDGAWNFRALPAGFRKISGMKRQARADAPPGMHWVFSDGLAAVSVFIDPLGETPAETGFFKMGALNVYKRLLGEHLIVVLGDVPPVTLRRLGDGIEGRRK</sequence>
<keyword evidence="9" id="KW-1185">Reference proteome</keyword>
<feature type="chain" id="PRO_5019862098" evidence="5">
    <location>
        <begin position="26"/>
        <end position="325"/>
    </location>
</feature>
<dbReference type="GO" id="GO:0032885">
    <property type="term" value="P:regulation of polysaccharide biosynthetic process"/>
    <property type="evidence" value="ECO:0007669"/>
    <property type="project" value="TreeGrafter"/>
</dbReference>
<dbReference type="Pfam" id="PF17188">
    <property type="entry name" value="MucB_RseB_C"/>
    <property type="match status" value="1"/>
</dbReference>
<dbReference type="InterPro" id="IPR033434">
    <property type="entry name" value="MucB/RseB_N"/>
</dbReference>
<accession>A0A497XDA1</accession>
<dbReference type="CDD" id="cd16327">
    <property type="entry name" value="RseB"/>
    <property type="match status" value="1"/>
</dbReference>
<protein>
    <submittedName>
        <fullName evidence="8">MucB/RseB-like sigma(E) regulatory protein</fullName>
    </submittedName>
</protein>
<dbReference type="InterPro" id="IPR005588">
    <property type="entry name" value="MucB_RseB"/>
</dbReference>
<dbReference type="AlphaFoldDB" id="A0A497XDA1"/>
<dbReference type="InterPro" id="IPR038484">
    <property type="entry name" value="MucB/RseB_C_sf"/>
</dbReference>